<sequence>CLISYPTTIHLQHSSYPNTTFPTTQSVLLLSRATLDISNQLQFTSLPATATNCTLELLLPSPTTMQLLGTTLLLNVYNISRPAGDVATWETWVGNKTAEGLFGVVDFGAEALEKARKEDGGRVNVGEVGCNETLTFQAGWRGTGVPWPEFVGWENVRPPAVPGQGWRVVHSC</sequence>
<comment type="caution">
    <text evidence="1">The sequence shown here is derived from an EMBL/GenBank/DDBJ whole genome shotgun (WGS) entry which is preliminary data.</text>
</comment>
<feature type="non-terminal residue" evidence="1">
    <location>
        <position position="1"/>
    </location>
</feature>
<proteinExistence type="predicted"/>
<feature type="non-terminal residue" evidence="1">
    <location>
        <position position="172"/>
    </location>
</feature>
<dbReference type="OrthoDB" id="3772810at2759"/>
<evidence type="ECO:0000313" key="1">
    <source>
        <dbReference type="EMBL" id="KAF2736196.1"/>
    </source>
</evidence>
<dbReference type="EMBL" id="ML996127">
    <property type="protein sequence ID" value="KAF2736196.1"/>
    <property type="molecule type" value="Genomic_DNA"/>
</dbReference>
<dbReference type="AlphaFoldDB" id="A0A9P4R3F3"/>
<evidence type="ECO:0000313" key="2">
    <source>
        <dbReference type="Proteomes" id="UP000799444"/>
    </source>
</evidence>
<gene>
    <name evidence="1" type="ORF">EJ04DRAFT_418078</name>
</gene>
<reference evidence="1" key="1">
    <citation type="journal article" date="2020" name="Stud. Mycol.">
        <title>101 Dothideomycetes genomes: a test case for predicting lifestyles and emergence of pathogens.</title>
        <authorList>
            <person name="Haridas S."/>
            <person name="Albert R."/>
            <person name="Binder M."/>
            <person name="Bloem J."/>
            <person name="Labutti K."/>
            <person name="Salamov A."/>
            <person name="Andreopoulos B."/>
            <person name="Baker S."/>
            <person name="Barry K."/>
            <person name="Bills G."/>
            <person name="Bluhm B."/>
            <person name="Cannon C."/>
            <person name="Castanera R."/>
            <person name="Culley D."/>
            <person name="Daum C."/>
            <person name="Ezra D."/>
            <person name="Gonzalez J."/>
            <person name="Henrissat B."/>
            <person name="Kuo A."/>
            <person name="Liang C."/>
            <person name="Lipzen A."/>
            <person name="Lutzoni F."/>
            <person name="Magnuson J."/>
            <person name="Mondo S."/>
            <person name="Nolan M."/>
            <person name="Ohm R."/>
            <person name="Pangilinan J."/>
            <person name="Park H.-J."/>
            <person name="Ramirez L."/>
            <person name="Alfaro M."/>
            <person name="Sun H."/>
            <person name="Tritt A."/>
            <person name="Yoshinaga Y."/>
            <person name="Zwiers L.-H."/>
            <person name="Turgeon B."/>
            <person name="Goodwin S."/>
            <person name="Spatafora J."/>
            <person name="Crous P."/>
            <person name="Grigoriev I."/>
        </authorList>
    </citation>
    <scope>NUCLEOTIDE SEQUENCE</scope>
    <source>
        <strain evidence="1">CBS 125425</strain>
    </source>
</reference>
<evidence type="ECO:0008006" key="3">
    <source>
        <dbReference type="Google" id="ProtNLM"/>
    </source>
</evidence>
<keyword evidence="2" id="KW-1185">Reference proteome</keyword>
<protein>
    <recommendedName>
        <fullName evidence="3">Ubiquitin 3 binding protein But2 C-terminal domain-containing protein</fullName>
    </recommendedName>
</protein>
<accession>A0A9P4R3F3</accession>
<dbReference type="Proteomes" id="UP000799444">
    <property type="component" value="Unassembled WGS sequence"/>
</dbReference>
<name>A0A9P4R3F3_9PLEO</name>
<organism evidence="1 2">
    <name type="scientific">Polyplosphaeria fusca</name>
    <dbReference type="NCBI Taxonomy" id="682080"/>
    <lineage>
        <taxon>Eukaryota</taxon>
        <taxon>Fungi</taxon>
        <taxon>Dikarya</taxon>
        <taxon>Ascomycota</taxon>
        <taxon>Pezizomycotina</taxon>
        <taxon>Dothideomycetes</taxon>
        <taxon>Pleosporomycetidae</taxon>
        <taxon>Pleosporales</taxon>
        <taxon>Tetraplosphaeriaceae</taxon>
        <taxon>Polyplosphaeria</taxon>
    </lineage>
</organism>